<organism evidence="1 2">
    <name type="scientific">Tanacetum coccineum</name>
    <dbReference type="NCBI Taxonomy" id="301880"/>
    <lineage>
        <taxon>Eukaryota</taxon>
        <taxon>Viridiplantae</taxon>
        <taxon>Streptophyta</taxon>
        <taxon>Embryophyta</taxon>
        <taxon>Tracheophyta</taxon>
        <taxon>Spermatophyta</taxon>
        <taxon>Magnoliopsida</taxon>
        <taxon>eudicotyledons</taxon>
        <taxon>Gunneridae</taxon>
        <taxon>Pentapetalae</taxon>
        <taxon>asterids</taxon>
        <taxon>campanulids</taxon>
        <taxon>Asterales</taxon>
        <taxon>Asteraceae</taxon>
        <taxon>Asteroideae</taxon>
        <taxon>Anthemideae</taxon>
        <taxon>Anthemidinae</taxon>
        <taxon>Tanacetum</taxon>
    </lineage>
</organism>
<evidence type="ECO:0000313" key="1">
    <source>
        <dbReference type="EMBL" id="GJS97894.1"/>
    </source>
</evidence>
<reference evidence="1" key="1">
    <citation type="journal article" date="2022" name="Int. J. Mol. Sci.">
        <title>Draft Genome of Tanacetum Coccineum: Genomic Comparison of Closely Related Tanacetum-Family Plants.</title>
        <authorList>
            <person name="Yamashiro T."/>
            <person name="Shiraishi A."/>
            <person name="Nakayama K."/>
            <person name="Satake H."/>
        </authorList>
    </citation>
    <scope>NUCLEOTIDE SEQUENCE</scope>
</reference>
<gene>
    <name evidence="1" type="ORF">Tco_0819064</name>
</gene>
<protein>
    <submittedName>
        <fullName evidence="1">Uncharacterized protein</fullName>
    </submittedName>
</protein>
<reference evidence="1" key="2">
    <citation type="submission" date="2022-01" db="EMBL/GenBank/DDBJ databases">
        <authorList>
            <person name="Yamashiro T."/>
            <person name="Shiraishi A."/>
            <person name="Satake H."/>
            <person name="Nakayama K."/>
        </authorList>
    </citation>
    <scope>NUCLEOTIDE SEQUENCE</scope>
</reference>
<accession>A0ABQ5A5G8</accession>
<sequence length="66" mass="6966">MAIIKLGGDSGGGELYLGNMLLIECDHGKDEDDSMDVLLTNQQETLMPGQKRKMGSDPAVVLAGTS</sequence>
<dbReference type="Proteomes" id="UP001151760">
    <property type="component" value="Unassembled WGS sequence"/>
</dbReference>
<keyword evidence="2" id="KW-1185">Reference proteome</keyword>
<dbReference type="EMBL" id="BQNB010011999">
    <property type="protein sequence ID" value="GJS97894.1"/>
    <property type="molecule type" value="Genomic_DNA"/>
</dbReference>
<comment type="caution">
    <text evidence="1">The sequence shown here is derived from an EMBL/GenBank/DDBJ whole genome shotgun (WGS) entry which is preliminary data.</text>
</comment>
<name>A0ABQ5A5G8_9ASTR</name>
<proteinExistence type="predicted"/>
<evidence type="ECO:0000313" key="2">
    <source>
        <dbReference type="Proteomes" id="UP001151760"/>
    </source>
</evidence>